<evidence type="ECO:0000256" key="3">
    <source>
        <dbReference type="ARBA" id="ARBA00022527"/>
    </source>
</evidence>
<evidence type="ECO:0000256" key="15">
    <source>
        <dbReference type="ARBA" id="ARBA00023180"/>
    </source>
</evidence>
<keyword evidence="12 19" id="KW-0472">Membrane</keyword>
<evidence type="ECO:0000256" key="2">
    <source>
        <dbReference type="ARBA" id="ARBA00012513"/>
    </source>
</evidence>
<dbReference type="FunFam" id="1.10.510.10:FF:001697">
    <property type="entry name" value="Uncharacterized protein"/>
    <property type="match status" value="1"/>
</dbReference>
<dbReference type="Gene3D" id="3.30.430.20">
    <property type="entry name" value="Gnk2 domain, C-X8-C-X2-C motif"/>
    <property type="match status" value="1"/>
</dbReference>
<evidence type="ECO:0000259" key="21">
    <source>
        <dbReference type="PROSITE" id="PS51473"/>
    </source>
</evidence>
<evidence type="ECO:0000256" key="6">
    <source>
        <dbReference type="ARBA" id="ARBA00022729"/>
    </source>
</evidence>
<dbReference type="PANTHER" id="PTHR27002">
    <property type="entry name" value="RECEPTOR-LIKE SERINE/THREONINE-PROTEIN KINASE SD1-8"/>
    <property type="match status" value="1"/>
</dbReference>
<comment type="subcellular location">
    <subcellularLocation>
        <location evidence="1">Membrane</location>
        <topology evidence="1">Single-pass membrane protein</topology>
    </subcellularLocation>
</comment>
<dbReference type="PROSITE" id="PS51473">
    <property type="entry name" value="GNK2"/>
    <property type="match status" value="1"/>
</dbReference>
<feature type="domain" description="Gnk2-homologous" evidence="21">
    <location>
        <begin position="1"/>
        <end position="68"/>
    </location>
</feature>
<dbReference type="CDD" id="cd23509">
    <property type="entry name" value="Gnk2-like"/>
    <property type="match status" value="1"/>
</dbReference>
<keyword evidence="13" id="KW-1015">Disulfide bond</keyword>
<keyword evidence="6" id="KW-0732">Signal</keyword>
<dbReference type="GO" id="GO:0005886">
    <property type="term" value="C:plasma membrane"/>
    <property type="evidence" value="ECO:0007669"/>
    <property type="project" value="TreeGrafter"/>
</dbReference>
<evidence type="ECO:0000256" key="13">
    <source>
        <dbReference type="ARBA" id="ARBA00023157"/>
    </source>
</evidence>
<dbReference type="SUPFAM" id="SSF56112">
    <property type="entry name" value="Protein kinase-like (PK-like)"/>
    <property type="match status" value="1"/>
</dbReference>
<dbReference type="CDD" id="cd14066">
    <property type="entry name" value="STKc_IRAK"/>
    <property type="match status" value="1"/>
</dbReference>
<comment type="caution">
    <text evidence="22">The sequence shown here is derived from an EMBL/GenBank/DDBJ whole genome shotgun (WGS) entry which is preliminary data.</text>
</comment>
<evidence type="ECO:0000256" key="19">
    <source>
        <dbReference type="SAM" id="Phobius"/>
    </source>
</evidence>
<evidence type="ECO:0000259" key="20">
    <source>
        <dbReference type="PROSITE" id="PS50011"/>
    </source>
</evidence>
<dbReference type="PANTHER" id="PTHR27002:SF804">
    <property type="entry name" value="OS02G0710500 PROTEIN"/>
    <property type="match status" value="1"/>
</dbReference>
<keyword evidence="11 19" id="KW-1133">Transmembrane helix</keyword>
<dbReference type="InterPro" id="IPR002902">
    <property type="entry name" value="GNK2"/>
</dbReference>
<dbReference type="PROSITE" id="PS50011">
    <property type="entry name" value="PROTEIN_KINASE_DOM"/>
    <property type="match status" value="1"/>
</dbReference>
<evidence type="ECO:0000313" key="23">
    <source>
        <dbReference type="Proteomes" id="UP000306102"/>
    </source>
</evidence>
<name>A0A4S4ERG1_CAMSN</name>
<evidence type="ECO:0000256" key="4">
    <source>
        <dbReference type="ARBA" id="ARBA00022679"/>
    </source>
</evidence>
<dbReference type="GO" id="GO:0004674">
    <property type="term" value="F:protein serine/threonine kinase activity"/>
    <property type="evidence" value="ECO:0007669"/>
    <property type="project" value="UniProtKB-KW"/>
</dbReference>
<dbReference type="SMART" id="SM00220">
    <property type="entry name" value="S_TKc"/>
    <property type="match status" value="1"/>
</dbReference>
<evidence type="ECO:0000256" key="12">
    <source>
        <dbReference type="ARBA" id="ARBA00023136"/>
    </source>
</evidence>
<dbReference type="Pfam" id="PF07714">
    <property type="entry name" value="PK_Tyr_Ser-Thr"/>
    <property type="match status" value="1"/>
</dbReference>
<reference evidence="22 23" key="1">
    <citation type="journal article" date="2018" name="Proc. Natl. Acad. Sci. U.S.A.">
        <title>Draft genome sequence of Camellia sinensis var. sinensis provides insights into the evolution of the tea genome and tea quality.</title>
        <authorList>
            <person name="Wei C."/>
            <person name="Yang H."/>
            <person name="Wang S."/>
            <person name="Zhao J."/>
            <person name="Liu C."/>
            <person name="Gao L."/>
            <person name="Xia E."/>
            <person name="Lu Y."/>
            <person name="Tai Y."/>
            <person name="She G."/>
            <person name="Sun J."/>
            <person name="Cao H."/>
            <person name="Tong W."/>
            <person name="Gao Q."/>
            <person name="Li Y."/>
            <person name="Deng W."/>
            <person name="Jiang X."/>
            <person name="Wang W."/>
            <person name="Chen Q."/>
            <person name="Zhang S."/>
            <person name="Li H."/>
            <person name="Wu J."/>
            <person name="Wang P."/>
            <person name="Li P."/>
            <person name="Shi C."/>
            <person name="Zheng F."/>
            <person name="Jian J."/>
            <person name="Huang B."/>
            <person name="Shan D."/>
            <person name="Shi M."/>
            <person name="Fang C."/>
            <person name="Yue Y."/>
            <person name="Li F."/>
            <person name="Li D."/>
            <person name="Wei S."/>
            <person name="Han B."/>
            <person name="Jiang C."/>
            <person name="Yin Y."/>
            <person name="Xia T."/>
            <person name="Zhang Z."/>
            <person name="Bennetzen J.L."/>
            <person name="Zhao S."/>
            <person name="Wan X."/>
        </authorList>
    </citation>
    <scope>NUCLEOTIDE SEQUENCE [LARGE SCALE GENOMIC DNA]</scope>
    <source>
        <strain evidence="23">cv. Shuchazao</strain>
        <tissue evidence="22">Leaf</tissue>
    </source>
</reference>
<evidence type="ECO:0000256" key="10">
    <source>
        <dbReference type="ARBA" id="ARBA00022840"/>
    </source>
</evidence>
<dbReference type="InterPro" id="IPR001245">
    <property type="entry name" value="Ser-Thr/Tyr_kinase_cat_dom"/>
</dbReference>
<sequence>MYGADESVVGNASEYRYGLVQCSRDISSGGCSHCLVQLMDDIQMCCKGKKGWRILTPSCYLRYEQYPFFAQQLVPPVLAPPVLSPPVLAPITNAPPVTTNKGQCYINGNTNLSTYLAGKGLKSTTKIILITVPIITTVVALFGFYLYYTNGRRKQKVQETSLLLNILEYRSSSKRKMEELMVVTDQDNSGEIHYFHLSAIHIAANNFSDANKLGQGGFGPVYKGKLHDGKEIAVKRLSGNSGQGLDKFKTEVKLIVKLQHRNLVKLIGCCIEGDETLLVYEYMANTSLDAFLFSLCYATKCKELDWAKRAIIVHGTAKGLLYLHEDSRLKIIHRDLKASNILLDDEMNPKISDFGTASAFYGKQIEASTNRIVGTYGYMAPEYAMEGIFSIKSDVYSFGVLMLEVISGEKNNVNLPAHAQSLLPYVWQLWNDGTAQELIDRNLINNCPLREVVRWINIALLCVQENPEYRPSMSKVVLMLGGQSIDLPKPSEPPFPVGRYTMSDQSSSNVIATVTETDTETRSLTSDHPSTNASCT</sequence>
<keyword evidence="8" id="KW-0547">Nucleotide-binding</keyword>
<dbReference type="InterPro" id="IPR008271">
    <property type="entry name" value="Ser/Thr_kinase_AS"/>
</dbReference>
<keyword evidence="15" id="KW-0325">Glycoprotein</keyword>
<evidence type="ECO:0000256" key="5">
    <source>
        <dbReference type="ARBA" id="ARBA00022692"/>
    </source>
</evidence>
<evidence type="ECO:0000256" key="16">
    <source>
        <dbReference type="ARBA" id="ARBA00047899"/>
    </source>
</evidence>
<dbReference type="AlphaFoldDB" id="A0A4S4ERG1"/>
<dbReference type="InterPro" id="IPR038408">
    <property type="entry name" value="GNK2_sf"/>
</dbReference>
<keyword evidence="14" id="KW-0675">Receptor</keyword>
<keyword evidence="5 19" id="KW-0812">Transmembrane</keyword>
<dbReference type="GO" id="GO:0005524">
    <property type="term" value="F:ATP binding"/>
    <property type="evidence" value="ECO:0007669"/>
    <property type="project" value="UniProtKB-KW"/>
</dbReference>
<accession>A0A4S4ERG1</accession>
<dbReference type="Gene3D" id="3.30.200.20">
    <property type="entry name" value="Phosphorylase Kinase, domain 1"/>
    <property type="match status" value="1"/>
</dbReference>
<dbReference type="EC" id="2.7.11.1" evidence="2"/>
<feature type="transmembrane region" description="Helical" evidence="19">
    <location>
        <begin position="127"/>
        <end position="148"/>
    </location>
</feature>
<dbReference type="FunFam" id="3.30.200.20:FF:000195">
    <property type="entry name" value="G-type lectin S-receptor-like serine/threonine-protein kinase"/>
    <property type="match status" value="1"/>
</dbReference>
<evidence type="ECO:0000256" key="8">
    <source>
        <dbReference type="ARBA" id="ARBA00022741"/>
    </source>
</evidence>
<evidence type="ECO:0000256" key="1">
    <source>
        <dbReference type="ARBA" id="ARBA00004167"/>
    </source>
</evidence>
<keyword evidence="7" id="KW-0677">Repeat</keyword>
<dbReference type="Pfam" id="PF01657">
    <property type="entry name" value="Stress-antifung"/>
    <property type="match status" value="1"/>
</dbReference>
<keyword evidence="3" id="KW-0723">Serine/threonine-protein kinase</keyword>
<evidence type="ECO:0000256" key="11">
    <source>
        <dbReference type="ARBA" id="ARBA00022989"/>
    </source>
</evidence>
<evidence type="ECO:0000256" key="18">
    <source>
        <dbReference type="SAM" id="MobiDB-lite"/>
    </source>
</evidence>
<dbReference type="EMBL" id="SDRB02002749">
    <property type="protein sequence ID" value="THG18964.1"/>
    <property type="molecule type" value="Genomic_DNA"/>
</dbReference>
<feature type="domain" description="Protein kinase" evidence="20">
    <location>
        <begin position="207"/>
        <end position="495"/>
    </location>
</feature>
<evidence type="ECO:0000256" key="9">
    <source>
        <dbReference type="ARBA" id="ARBA00022777"/>
    </source>
</evidence>
<evidence type="ECO:0000256" key="7">
    <source>
        <dbReference type="ARBA" id="ARBA00022737"/>
    </source>
</evidence>
<organism evidence="22 23">
    <name type="scientific">Camellia sinensis var. sinensis</name>
    <name type="common">China tea</name>
    <dbReference type="NCBI Taxonomy" id="542762"/>
    <lineage>
        <taxon>Eukaryota</taxon>
        <taxon>Viridiplantae</taxon>
        <taxon>Streptophyta</taxon>
        <taxon>Embryophyta</taxon>
        <taxon>Tracheophyta</taxon>
        <taxon>Spermatophyta</taxon>
        <taxon>Magnoliopsida</taxon>
        <taxon>eudicotyledons</taxon>
        <taxon>Gunneridae</taxon>
        <taxon>Pentapetalae</taxon>
        <taxon>asterids</taxon>
        <taxon>Ericales</taxon>
        <taxon>Theaceae</taxon>
        <taxon>Camellia</taxon>
    </lineage>
</organism>
<keyword evidence="4" id="KW-0808">Transferase</keyword>
<evidence type="ECO:0000313" key="22">
    <source>
        <dbReference type="EMBL" id="THG18964.1"/>
    </source>
</evidence>
<evidence type="ECO:0000256" key="17">
    <source>
        <dbReference type="ARBA" id="ARBA00048679"/>
    </source>
</evidence>
<keyword evidence="10" id="KW-0067">ATP-binding</keyword>
<dbReference type="InterPro" id="IPR000719">
    <property type="entry name" value="Prot_kinase_dom"/>
</dbReference>
<comment type="catalytic activity">
    <reaction evidence="17">
        <text>L-seryl-[protein] + ATP = O-phospho-L-seryl-[protein] + ADP + H(+)</text>
        <dbReference type="Rhea" id="RHEA:17989"/>
        <dbReference type="Rhea" id="RHEA-COMP:9863"/>
        <dbReference type="Rhea" id="RHEA-COMP:11604"/>
        <dbReference type="ChEBI" id="CHEBI:15378"/>
        <dbReference type="ChEBI" id="CHEBI:29999"/>
        <dbReference type="ChEBI" id="CHEBI:30616"/>
        <dbReference type="ChEBI" id="CHEBI:83421"/>
        <dbReference type="ChEBI" id="CHEBI:456216"/>
        <dbReference type="EC" id="2.7.11.1"/>
    </reaction>
</comment>
<keyword evidence="9" id="KW-0418">Kinase</keyword>
<proteinExistence type="predicted"/>
<evidence type="ECO:0000256" key="14">
    <source>
        <dbReference type="ARBA" id="ARBA00023170"/>
    </source>
</evidence>
<comment type="catalytic activity">
    <reaction evidence="16">
        <text>L-threonyl-[protein] + ATP = O-phospho-L-threonyl-[protein] + ADP + H(+)</text>
        <dbReference type="Rhea" id="RHEA:46608"/>
        <dbReference type="Rhea" id="RHEA-COMP:11060"/>
        <dbReference type="Rhea" id="RHEA-COMP:11605"/>
        <dbReference type="ChEBI" id="CHEBI:15378"/>
        <dbReference type="ChEBI" id="CHEBI:30013"/>
        <dbReference type="ChEBI" id="CHEBI:30616"/>
        <dbReference type="ChEBI" id="CHEBI:61977"/>
        <dbReference type="ChEBI" id="CHEBI:456216"/>
        <dbReference type="EC" id="2.7.11.1"/>
    </reaction>
</comment>
<protein>
    <recommendedName>
        <fullName evidence="2">non-specific serine/threonine protein kinase</fullName>
        <ecNumber evidence="2">2.7.11.1</ecNumber>
    </recommendedName>
</protein>
<gene>
    <name evidence="22" type="ORF">TEA_029313</name>
</gene>
<feature type="region of interest" description="Disordered" evidence="18">
    <location>
        <begin position="517"/>
        <end position="536"/>
    </location>
</feature>
<dbReference type="InterPro" id="IPR011009">
    <property type="entry name" value="Kinase-like_dom_sf"/>
</dbReference>
<dbReference type="Proteomes" id="UP000306102">
    <property type="component" value="Unassembled WGS sequence"/>
</dbReference>
<dbReference type="PROSITE" id="PS00108">
    <property type="entry name" value="PROTEIN_KINASE_ST"/>
    <property type="match status" value="1"/>
</dbReference>
<dbReference type="Gene3D" id="1.10.510.10">
    <property type="entry name" value="Transferase(Phosphotransferase) domain 1"/>
    <property type="match status" value="1"/>
</dbReference>
<keyword evidence="23" id="KW-1185">Reference proteome</keyword>